<evidence type="ECO:0000313" key="6">
    <source>
        <dbReference type="Proteomes" id="UP000184245"/>
    </source>
</evidence>
<dbReference type="Proteomes" id="UP000184245">
    <property type="component" value="Unassembled WGS sequence"/>
</dbReference>
<dbReference type="RefSeq" id="WP_072849525.1">
    <property type="nucleotide sequence ID" value="NZ_FQVI01000003.1"/>
</dbReference>
<gene>
    <name evidence="5" type="ORF">SAMN02745158_01006</name>
</gene>
<proteinExistence type="predicted"/>
<evidence type="ECO:0000256" key="2">
    <source>
        <dbReference type="ARBA" id="ARBA00023239"/>
    </source>
</evidence>
<dbReference type="GO" id="GO:0005829">
    <property type="term" value="C:cytosol"/>
    <property type="evidence" value="ECO:0007669"/>
    <property type="project" value="TreeGrafter"/>
</dbReference>
<dbReference type="Gene3D" id="3.40.225.10">
    <property type="entry name" value="Class II aldolase/adducin N-terminal domain"/>
    <property type="match status" value="2"/>
</dbReference>
<feature type="domain" description="Class II aldolase/adducin N-terminal" evidence="4">
    <location>
        <begin position="234"/>
        <end position="407"/>
    </location>
</feature>
<dbReference type="STRING" id="1122155.SAMN02745158_01006"/>
<dbReference type="InterPro" id="IPR036409">
    <property type="entry name" value="Aldolase_II/adducin_N_sf"/>
</dbReference>
<dbReference type="InterPro" id="IPR050197">
    <property type="entry name" value="Aldolase_class_II_sugar_metab"/>
</dbReference>
<dbReference type="Pfam" id="PF00596">
    <property type="entry name" value="Aldolase_II"/>
    <property type="match status" value="2"/>
</dbReference>
<dbReference type="AlphaFoldDB" id="A0A1M4UVZ3"/>
<dbReference type="GO" id="GO:0046872">
    <property type="term" value="F:metal ion binding"/>
    <property type="evidence" value="ECO:0007669"/>
    <property type="project" value="UniProtKB-KW"/>
</dbReference>
<dbReference type="GO" id="GO:0019323">
    <property type="term" value="P:pentose catabolic process"/>
    <property type="evidence" value="ECO:0007669"/>
    <property type="project" value="TreeGrafter"/>
</dbReference>
<dbReference type="PANTHER" id="PTHR22789">
    <property type="entry name" value="FUCULOSE PHOSPHATE ALDOLASE"/>
    <property type="match status" value="1"/>
</dbReference>
<evidence type="ECO:0000256" key="1">
    <source>
        <dbReference type="ARBA" id="ARBA00022723"/>
    </source>
</evidence>
<name>A0A1M4UVZ3_9CLOT</name>
<dbReference type="EMBL" id="FQVI01000003">
    <property type="protein sequence ID" value="SHE60864.1"/>
    <property type="molecule type" value="Genomic_DNA"/>
</dbReference>
<dbReference type="SMART" id="SM01007">
    <property type="entry name" value="Aldolase_II"/>
    <property type="match status" value="2"/>
</dbReference>
<feature type="domain" description="Class II aldolase/adducin N-terminal" evidence="4">
    <location>
        <begin position="10"/>
        <end position="187"/>
    </location>
</feature>
<organism evidence="5 6">
    <name type="scientific">Lactonifactor longoviformis DSM 17459</name>
    <dbReference type="NCBI Taxonomy" id="1122155"/>
    <lineage>
        <taxon>Bacteria</taxon>
        <taxon>Bacillati</taxon>
        <taxon>Bacillota</taxon>
        <taxon>Clostridia</taxon>
        <taxon>Eubacteriales</taxon>
        <taxon>Clostridiaceae</taxon>
        <taxon>Lactonifactor</taxon>
    </lineage>
</organism>
<evidence type="ECO:0000259" key="4">
    <source>
        <dbReference type="SMART" id="SM01007"/>
    </source>
</evidence>
<feature type="coiled-coil region" evidence="3">
    <location>
        <begin position="417"/>
        <end position="444"/>
    </location>
</feature>
<evidence type="ECO:0000256" key="3">
    <source>
        <dbReference type="SAM" id="Coils"/>
    </source>
</evidence>
<sequence>MKFDHLHPADQICQIMKRIYDRKETTVSGGNLSIRDSEGHIWVSPSGGDKGNLQHDDVLEILPDGTVIGTKPASLETPIHQAILAARQDIKAVLHAHSPAAVALSIVHETPQTMLYPALANIAGKSALAVYGAPGSDTLAANVAKVFKEGCDVAILENHGLFIGSTRSMKHAFEVFDAIDFGIRTQLNTPVLCGHEPSLIREAQLKEYNERAQVPVMGTFAPDGVGNEEQLQREMMAMLCKRACQKEIFSATGGVISARVDGNSFLITPQGLDHAYADPDDMVLIQNGKCEEGKVPQFYAELFQKIYDKNPGIGGIVAANPPYAMCYAVSETDYDITLIPESYNILMSTKKFPFGSTFTKQDEIAEYLAVNRPVAIVENECYIIASPAVFKSFDRFEITEYSAKSVNMTIRGQKKIVNITEEQMKELSVRVKDRQKKLAEAERSRMESKIHKK</sequence>
<keyword evidence="2" id="KW-0456">Lyase</keyword>
<dbReference type="PANTHER" id="PTHR22789:SF0">
    <property type="entry name" value="3-OXO-TETRONATE 4-PHOSPHATE DECARBOXYLASE-RELATED"/>
    <property type="match status" value="1"/>
</dbReference>
<dbReference type="GO" id="GO:0016832">
    <property type="term" value="F:aldehyde-lyase activity"/>
    <property type="evidence" value="ECO:0007669"/>
    <property type="project" value="TreeGrafter"/>
</dbReference>
<accession>A0A1M4UVZ3</accession>
<dbReference type="SUPFAM" id="SSF53639">
    <property type="entry name" value="AraD/HMP-PK domain-like"/>
    <property type="match status" value="2"/>
</dbReference>
<dbReference type="InterPro" id="IPR001303">
    <property type="entry name" value="Aldolase_II/adducin_N"/>
</dbReference>
<keyword evidence="3" id="KW-0175">Coiled coil</keyword>
<keyword evidence="6" id="KW-1185">Reference proteome</keyword>
<reference evidence="5 6" key="1">
    <citation type="submission" date="2016-11" db="EMBL/GenBank/DDBJ databases">
        <authorList>
            <person name="Jaros S."/>
            <person name="Januszkiewicz K."/>
            <person name="Wedrychowicz H."/>
        </authorList>
    </citation>
    <scope>NUCLEOTIDE SEQUENCE [LARGE SCALE GENOMIC DNA]</scope>
    <source>
        <strain evidence="5 6">DSM 17459</strain>
    </source>
</reference>
<keyword evidence="1" id="KW-0479">Metal-binding</keyword>
<protein>
    <submittedName>
        <fullName evidence="5">L-fuculose-phosphate aldolase</fullName>
    </submittedName>
</protein>
<dbReference type="OrthoDB" id="9794581at2"/>
<evidence type="ECO:0000313" key="5">
    <source>
        <dbReference type="EMBL" id="SHE60864.1"/>
    </source>
</evidence>